<name>A0ABV0T3Q6_9TELE</name>
<accession>A0ABV0T3Q6</accession>
<keyword evidence="1" id="KW-0472">Membrane</keyword>
<feature type="transmembrane region" description="Helical" evidence="1">
    <location>
        <begin position="84"/>
        <end position="103"/>
    </location>
</feature>
<dbReference type="Proteomes" id="UP001482620">
    <property type="component" value="Unassembled WGS sequence"/>
</dbReference>
<dbReference type="EMBL" id="JAHRIQ010015971">
    <property type="protein sequence ID" value="MEQ2226701.1"/>
    <property type="molecule type" value="Genomic_DNA"/>
</dbReference>
<keyword evidence="1" id="KW-0812">Transmembrane</keyword>
<gene>
    <name evidence="2" type="ORF">ILYODFUR_030050</name>
</gene>
<comment type="caution">
    <text evidence="2">The sequence shown here is derived from an EMBL/GenBank/DDBJ whole genome shotgun (WGS) entry which is preliminary data.</text>
</comment>
<proteinExistence type="predicted"/>
<protein>
    <submittedName>
        <fullName evidence="2">Uncharacterized protein</fullName>
    </submittedName>
</protein>
<organism evidence="2 3">
    <name type="scientific">Ilyodon furcidens</name>
    <name type="common">goldbreast splitfin</name>
    <dbReference type="NCBI Taxonomy" id="33524"/>
    <lineage>
        <taxon>Eukaryota</taxon>
        <taxon>Metazoa</taxon>
        <taxon>Chordata</taxon>
        <taxon>Craniata</taxon>
        <taxon>Vertebrata</taxon>
        <taxon>Euteleostomi</taxon>
        <taxon>Actinopterygii</taxon>
        <taxon>Neopterygii</taxon>
        <taxon>Teleostei</taxon>
        <taxon>Neoteleostei</taxon>
        <taxon>Acanthomorphata</taxon>
        <taxon>Ovalentaria</taxon>
        <taxon>Atherinomorphae</taxon>
        <taxon>Cyprinodontiformes</taxon>
        <taxon>Goodeidae</taxon>
        <taxon>Ilyodon</taxon>
    </lineage>
</organism>
<evidence type="ECO:0000313" key="2">
    <source>
        <dbReference type="EMBL" id="MEQ2226701.1"/>
    </source>
</evidence>
<evidence type="ECO:0000256" key="1">
    <source>
        <dbReference type="SAM" id="Phobius"/>
    </source>
</evidence>
<reference evidence="2 3" key="1">
    <citation type="submission" date="2021-06" db="EMBL/GenBank/DDBJ databases">
        <authorList>
            <person name="Palmer J.M."/>
        </authorList>
    </citation>
    <scope>NUCLEOTIDE SEQUENCE [LARGE SCALE GENOMIC DNA]</scope>
    <source>
        <strain evidence="3">if_2019</strain>
        <tissue evidence="2">Muscle</tissue>
    </source>
</reference>
<evidence type="ECO:0000313" key="3">
    <source>
        <dbReference type="Proteomes" id="UP001482620"/>
    </source>
</evidence>
<sequence>MPSPPSPPHLCGGDVCPLPDEASQESVVWPEKRAKADGWHTEVLMAGMLARCRSGEINLHSFILCGNRGQGCSSLILHHHFRHLSIFIFSLSSCFIFLLKSCFISADNKSSKKNIFTELANKDLHLEIKTNI</sequence>
<keyword evidence="3" id="KW-1185">Reference proteome</keyword>
<keyword evidence="1" id="KW-1133">Transmembrane helix</keyword>